<evidence type="ECO:0000313" key="2">
    <source>
        <dbReference type="Proteomes" id="UP000192277"/>
    </source>
</evidence>
<reference evidence="1 2" key="1">
    <citation type="submission" date="2016-04" db="EMBL/GenBank/DDBJ databases">
        <authorList>
            <person name="Chen L."/>
            <person name="Zhuang W."/>
            <person name="Wang G."/>
        </authorList>
    </citation>
    <scope>NUCLEOTIDE SEQUENCE [LARGE SCALE GENOMIC DNA]</scope>
    <source>
        <strain evidence="2">GR20</strain>
    </source>
</reference>
<accession>A0ABX3P6A5</accession>
<dbReference type="Proteomes" id="UP000192277">
    <property type="component" value="Unassembled WGS sequence"/>
</dbReference>
<gene>
    <name evidence="1" type="ORF">A4D02_19480</name>
</gene>
<protein>
    <submittedName>
        <fullName evidence="1">Uncharacterized protein</fullName>
    </submittedName>
</protein>
<keyword evidence="2" id="KW-1185">Reference proteome</keyword>
<sequence>MTGLIRLIEEAALRIADFSNNRNKQHEIYEQTLPVKHPFIQNAEGDKNAALCVKPLAFSVLIIIR</sequence>
<comment type="caution">
    <text evidence="1">The sequence shown here is derived from an EMBL/GenBank/DDBJ whole genome shotgun (WGS) entry which is preliminary data.</text>
</comment>
<dbReference type="EMBL" id="LWBO01000002">
    <property type="protein sequence ID" value="OQP53879.1"/>
    <property type="molecule type" value="Genomic_DNA"/>
</dbReference>
<evidence type="ECO:0000313" key="1">
    <source>
        <dbReference type="EMBL" id="OQP53879.1"/>
    </source>
</evidence>
<name>A0ABX3P6A5_9BACT</name>
<organism evidence="1 2">
    <name type="scientific">Niastella koreensis</name>
    <dbReference type="NCBI Taxonomy" id="354356"/>
    <lineage>
        <taxon>Bacteria</taxon>
        <taxon>Pseudomonadati</taxon>
        <taxon>Bacteroidota</taxon>
        <taxon>Chitinophagia</taxon>
        <taxon>Chitinophagales</taxon>
        <taxon>Chitinophagaceae</taxon>
        <taxon>Niastella</taxon>
    </lineage>
</organism>
<proteinExistence type="predicted"/>